<dbReference type="InterPro" id="IPR041373">
    <property type="entry name" value="RT_RNaseH"/>
</dbReference>
<organism evidence="8 9">
    <name type="scientific">Mikania micrantha</name>
    <name type="common">bitter vine</name>
    <dbReference type="NCBI Taxonomy" id="192012"/>
    <lineage>
        <taxon>Eukaryota</taxon>
        <taxon>Viridiplantae</taxon>
        <taxon>Streptophyta</taxon>
        <taxon>Embryophyta</taxon>
        <taxon>Tracheophyta</taxon>
        <taxon>Spermatophyta</taxon>
        <taxon>Magnoliopsida</taxon>
        <taxon>eudicotyledons</taxon>
        <taxon>Gunneridae</taxon>
        <taxon>Pentapetalae</taxon>
        <taxon>asterids</taxon>
        <taxon>campanulids</taxon>
        <taxon>Asterales</taxon>
        <taxon>Asteraceae</taxon>
        <taxon>Asteroideae</taxon>
        <taxon>Heliantheae alliance</taxon>
        <taxon>Eupatorieae</taxon>
        <taxon>Mikania</taxon>
    </lineage>
</organism>
<sequence length="214" mass="24793">MDEAKIEAITSWPTLPSISGLRSFHGLATFYRSQESRPIAFFSEKLCDAKQNYNAHDKEFYALIRSLEYWRHYLLPAEFIVFSDHLSDLLMIQVECFEMFKDLYQADPKSPRLLFNLENVTDNPHTRDVAHIIDRCRVCHIAKTHRTNAGLYTPLLVPKCLSKDVSLDFVIGLPRTQRQKDSIMVAVDQFSKMAHFIPCADDFVEKTRFPAAFQ</sequence>
<keyword evidence="6" id="KW-0695">RNA-directed DNA polymerase</keyword>
<dbReference type="GO" id="GO:0004519">
    <property type="term" value="F:endonuclease activity"/>
    <property type="evidence" value="ECO:0007669"/>
    <property type="project" value="UniProtKB-KW"/>
</dbReference>
<evidence type="ECO:0000256" key="2">
    <source>
        <dbReference type="ARBA" id="ARBA00022695"/>
    </source>
</evidence>
<dbReference type="GO" id="GO:0016787">
    <property type="term" value="F:hydrolase activity"/>
    <property type="evidence" value="ECO:0007669"/>
    <property type="project" value="UniProtKB-KW"/>
</dbReference>
<dbReference type="AlphaFoldDB" id="A0A5N6PH52"/>
<keyword evidence="1" id="KW-0808">Transferase</keyword>
<keyword evidence="4" id="KW-0255">Endonuclease</keyword>
<name>A0A5N6PH52_9ASTR</name>
<proteinExistence type="predicted"/>
<dbReference type="Pfam" id="PF17917">
    <property type="entry name" value="RT_RNaseH"/>
    <property type="match status" value="1"/>
</dbReference>
<evidence type="ECO:0000313" key="9">
    <source>
        <dbReference type="Proteomes" id="UP000326396"/>
    </source>
</evidence>
<protein>
    <recommendedName>
        <fullName evidence="7">Reverse transcriptase RNase H-like domain-containing protein</fullName>
    </recommendedName>
</protein>
<dbReference type="EMBL" id="SZYD01000004">
    <property type="protein sequence ID" value="KAD6453361.1"/>
    <property type="molecule type" value="Genomic_DNA"/>
</dbReference>
<gene>
    <name evidence="8" type="ORF">E3N88_08066</name>
</gene>
<keyword evidence="5" id="KW-0378">Hydrolase</keyword>
<evidence type="ECO:0000256" key="6">
    <source>
        <dbReference type="ARBA" id="ARBA00022918"/>
    </source>
</evidence>
<keyword evidence="3" id="KW-0540">Nuclease</keyword>
<evidence type="ECO:0000256" key="3">
    <source>
        <dbReference type="ARBA" id="ARBA00022722"/>
    </source>
</evidence>
<dbReference type="Proteomes" id="UP000326396">
    <property type="component" value="Linkage Group LG12"/>
</dbReference>
<evidence type="ECO:0000256" key="5">
    <source>
        <dbReference type="ARBA" id="ARBA00022801"/>
    </source>
</evidence>
<keyword evidence="2" id="KW-0548">Nucleotidyltransferase</keyword>
<evidence type="ECO:0000313" key="8">
    <source>
        <dbReference type="EMBL" id="KAD6453361.1"/>
    </source>
</evidence>
<accession>A0A5N6PH52</accession>
<dbReference type="SUPFAM" id="SSF56672">
    <property type="entry name" value="DNA/RNA polymerases"/>
    <property type="match status" value="1"/>
</dbReference>
<evidence type="ECO:0000256" key="4">
    <source>
        <dbReference type="ARBA" id="ARBA00022759"/>
    </source>
</evidence>
<evidence type="ECO:0000256" key="1">
    <source>
        <dbReference type="ARBA" id="ARBA00022679"/>
    </source>
</evidence>
<dbReference type="InterPro" id="IPR043502">
    <property type="entry name" value="DNA/RNA_pol_sf"/>
</dbReference>
<feature type="domain" description="Reverse transcriptase RNase H-like" evidence="7">
    <location>
        <begin position="33"/>
        <end position="87"/>
    </location>
</feature>
<dbReference type="PANTHER" id="PTHR35046">
    <property type="entry name" value="ZINC KNUCKLE (CCHC-TYPE) FAMILY PROTEIN"/>
    <property type="match status" value="1"/>
</dbReference>
<evidence type="ECO:0000259" key="7">
    <source>
        <dbReference type="Pfam" id="PF17917"/>
    </source>
</evidence>
<comment type="caution">
    <text evidence="8">The sequence shown here is derived from an EMBL/GenBank/DDBJ whole genome shotgun (WGS) entry which is preliminary data.</text>
</comment>
<dbReference type="GO" id="GO:0003964">
    <property type="term" value="F:RNA-directed DNA polymerase activity"/>
    <property type="evidence" value="ECO:0007669"/>
    <property type="project" value="UniProtKB-KW"/>
</dbReference>
<dbReference type="PANTHER" id="PTHR35046:SF23">
    <property type="entry name" value="NUCLEOTIDYLTRANSFERASE, RIBONUCLEASE H"/>
    <property type="match status" value="1"/>
</dbReference>
<dbReference type="OrthoDB" id="1938712at2759"/>
<keyword evidence="9" id="KW-1185">Reference proteome</keyword>
<reference evidence="8 9" key="1">
    <citation type="submission" date="2019-05" db="EMBL/GenBank/DDBJ databases">
        <title>Mikania micrantha, genome provides insights into the molecular mechanism of rapid growth.</title>
        <authorList>
            <person name="Liu B."/>
        </authorList>
    </citation>
    <scope>NUCLEOTIDE SEQUENCE [LARGE SCALE GENOMIC DNA]</scope>
    <source>
        <strain evidence="8">NLD-2019</strain>
        <tissue evidence="8">Leaf</tissue>
    </source>
</reference>